<dbReference type="Proteomes" id="UP001244207">
    <property type="component" value="Unassembled WGS sequence"/>
</dbReference>
<feature type="compositionally biased region" description="Basic and acidic residues" evidence="1">
    <location>
        <begin position="75"/>
        <end position="87"/>
    </location>
</feature>
<reference evidence="2" key="1">
    <citation type="submission" date="2021-12" db="EMBL/GenBank/DDBJ databases">
        <title>Comparative genomics, transcriptomics and evolutionary studies reveal genomic signatures of adaptation to plant cell wall in hemibiotrophic fungi.</title>
        <authorList>
            <consortium name="DOE Joint Genome Institute"/>
            <person name="Baroncelli R."/>
            <person name="Diaz J.F."/>
            <person name="Benocci T."/>
            <person name="Peng M."/>
            <person name="Battaglia E."/>
            <person name="Haridas S."/>
            <person name="Andreopoulos W."/>
            <person name="Labutti K."/>
            <person name="Pangilinan J."/>
            <person name="Floch G.L."/>
            <person name="Makela M.R."/>
            <person name="Henrissat B."/>
            <person name="Grigoriev I.V."/>
            <person name="Crouch J.A."/>
            <person name="De Vries R.P."/>
            <person name="Sukno S.A."/>
            <person name="Thon M.R."/>
        </authorList>
    </citation>
    <scope>NUCLEOTIDE SEQUENCE</scope>
    <source>
        <strain evidence="2">CBS 112980</strain>
    </source>
</reference>
<evidence type="ECO:0000313" key="2">
    <source>
        <dbReference type="EMBL" id="KAK1728367.1"/>
    </source>
</evidence>
<comment type="caution">
    <text evidence="2">The sequence shown here is derived from an EMBL/GenBank/DDBJ whole genome shotgun (WGS) entry which is preliminary data.</text>
</comment>
<proteinExistence type="predicted"/>
<name>A0AAD8XIB3_GLOAC</name>
<organism evidence="2 3">
    <name type="scientific">Glomerella acutata</name>
    <name type="common">Colletotrichum acutatum</name>
    <dbReference type="NCBI Taxonomy" id="27357"/>
    <lineage>
        <taxon>Eukaryota</taxon>
        <taxon>Fungi</taxon>
        <taxon>Dikarya</taxon>
        <taxon>Ascomycota</taxon>
        <taxon>Pezizomycotina</taxon>
        <taxon>Sordariomycetes</taxon>
        <taxon>Hypocreomycetidae</taxon>
        <taxon>Glomerellales</taxon>
        <taxon>Glomerellaceae</taxon>
        <taxon>Colletotrichum</taxon>
        <taxon>Colletotrichum acutatum species complex</taxon>
    </lineage>
</organism>
<feature type="region of interest" description="Disordered" evidence="1">
    <location>
        <begin position="1"/>
        <end position="37"/>
    </location>
</feature>
<feature type="compositionally biased region" description="Basic and acidic residues" evidence="1">
    <location>
        <begin position="1"/>
        <end position="31"/>
    </location>
</feature>
<evidence type="ECO:0000313" key="3">
    <source>
        <dbReference type="Proteomes" id="UP001244207"/>
    </source>
</evidence>
<accession>A0AAD8XIB3</accession>
<dbReference type="AlphaFoldDB" id="A0AAD8XIB3"/>
<dbReference type="GeneID" id="85391472"/>
<keyword evidence="3" id="KW-1185">Reference proteome</keyword>
<dbReference type="EMBL" id="JAHMHS010000018">
    <property type="protein sequence ID" value="KAK1728367.1"/>
    <property type="molecule type" value="Genomic_DNA"/>
</dbReference>
<sequence length="294" mass="32323">MFKNSEILRAREQQEEDRKRLKEEVDLRGKQGQDTTKGEQVWYSRRVDDGCLLHWAIITHGQKHELRLPNGSVPKPRDKVPESEKTSSFEPARVYEARVVASSLKEEMNKLRALKLSTPAKGYHTRDYTVCQIGWTTLTKDEVNTEWAAARSSIAAEDLGYDDCRELLKKFGGIIKKPEGCALDYDWFTESLETPTHKLTEITPDKAVKGFQNSMQNGLWGVAASGVGAGIVYGAYEAGKQMDPLRSGANAGGSLGPDCCCAGCYCCTGMAGDGSCWEFCTHAPCMALSGGCTC</sequence>
<evidence type="ECO:0000256" key="1">
    <source>
        <dbReference type="SAM" id="MobiDB-lite"/>
    </source>
</evidence>
<dbReference type="RefSeq" id="XP_060368422.1">
    <property type="nucleotide sequence ID" value="XM_060507573.1"/>
</dbReference>
<feature type="region of interest" description="Disordered" evidence="1">
    <location>
        <begin position="66"/>
        <end position="87"/>
    </location>
</feature>
<gene>
    <name evidence="2" type="ORF">BDZ83DRAFT_610008</name>
</gene>
<protein>
    <submittedName>
        <fullName evidence="2">Uncharacterized protein</fullName>
    </submittedName>
</protein>